<feature type="compositionally biased region" description="Acidic residues" evidence="12">
    <location>
        <begin position="1985"/>
        <end position="2000"/>
    </location>
</feature>
<dbReference type="RefSeq" id="XP_030856152.1">
    <property type="nucleotide sequence ID" value="XM_031000292.1"/>
</dbReference>
<dbReference type="Proteomes" id="UP000007110">
    <property type="component" value="Unassembled WGS sequence"/>
</dbReference>
<feature type="compositionally biased region" description="Basic and acidic residues" evidence="12">
    <location>
        <begin position="1299"/>
        <end position="1313"/>
    </location>
</feature>
<keyword evidence="9" id="KW-0804">Transcription</keyword>
<feature type="compositionally biased region" description="Low complexity" evidence="12">
    <location>
        <begin position="940"/>
        <end position="951"/>
    </location>
</feature>
<feature type="region of interest" description="Disordered" evidence="12">
    <location>
        <begin position="1093"/>
        <end position="1314"/>
    </location>
</feature>
<feature type="compositionally biased region" description="Basic and acidic residues" evidence="12">
    <location>
        <begin position="2148"/>
        <end position="2167"/>
    </location>
</feature>
<comment type="similarity">
    <text evidence="2">Belongs to the krueppel C2H2-type zinc-finger protein family.</text>
</comment>
<feature type="region of interest" description="Disordered" evidence="12">
    <location>
        <begin position="924"/>
        <end position="954"/>
    </location>
</feature>
<dbReference type="SUPFAM" id="SSF57667">
    <property type="entry name" value="beta-beta-alpha zinc fingers"/>
    <property type="match status" value="4"/>
</dbReference>
<feature type="compositionally biased region" description="Polar residues" evidence="12">
    <location>
        <begin position="794"/>
        <end position="806"/>
    </location>
</feature>
<name>A0A7M7PSN9_STRPU</name>
<feature type="region of interest" description="Disordered" evidence="12">
    <location>
        <begin position="571"/>
        <end position="608"/>
    </location>
</feature>
<dbReference type="GO" id="GO:0006357">
    <property type="term" value="P:regulation of transcription by RNA polymerase II"/>
    <property type="evidence" value="ECO:0000318"/>
    <property type="project" value="GO_Central"/>
</dbReference>
<feature type="compositionally biased region" description="Basic and acidic residues" evidence="12">
    <location>
        <begin position="869"/>
        <end position="881"/>
    </location>
</feature>
<feature type="compositionally biased region" description="Polar residues" evidence="12">
    <location>
        <begin position="1010"/>
        <end position="1019"/>
    </location>
</feature>
<feature type="compositionally biased region" description="Basic and acidic residues" evidence="12">
    <location>
        <begin position="650"/>
        <end position="662"/>
    </location>
</feature>
<reference evidence="14" key="2">
    <citation type="submission" date="2021-01" db="UniProtKB">
        <authorList>
            <consortium name="EnsemblMetazoa"/>
        </authorList>
    </citation>
    <scope>IDENTIFICATION</scope>
</reference>
<feature type="compositionally biased region" description="Basic and acidic residues" evidence="12">
    <location>
        <begin position="17"/>
        <end position="32"/>
    </location>
</feature>
<keyword evidence="4" id="KW-0677">Repeat</keyword>
<feature type="compositionally biased region" description="Polar residues" evidence="12">
    <location>
        <begin position="773"/>
        <end position="784"/>
    </location>
</feature>
<dbReference type="Pfam" id="PF00096">
    <property type="entry name" value="zf-C2H2"/>
    <property type="match status" value="2"/>
</dbReference>
<feature type="compositionally biased region" description="Polar residues" evidence="12">
    <location>
        <begin position="1833"/>
        <end position="1848"/>
    </location>
</feature>
<feature type="compositionally biased region" description="Basic and acidic residues" evidence="12">
    <location>
        <begin position="722"/>
        <end position="735"/>
    </location>
</feature>
<dbReference type="InterPro" id="IPR013087">
    <property type="entry name" value="Znf_C2H2_type"/>
</dbReference>
<feature type="compositionally biased region" description="Basic and acidic residues" evidence="12">
    <location>
        <begin position="1379"/>
        <end position="1399"/>
    </location>
</feature>
<dbReference type="PANTHER" id="PTHR47772:SF13">
    <property type="entry name" value="GASTRULA ZINC FINGER PROTEIN XLCGF49.1-LIKE-RELATED"/>
    <property type="match status" value="1"/>
</dbReference>
<feature type="domain" description="C2H2-type" evidence="13">
    <location>
        <begin position="2537"/>
        <end position="2564"/>
    </location>
</feature>
<feature type="compositionally biased region" description="Polar residues" evidence="12">
    <location>
        <begin position="1938"/>
        <end position="1953"/>
    </location>
</feature>
<feature type="compositionally biased region" description="Basic and acidic residues" evidence="12">
    <location>
        <begin position="1758"/>
        <end position="1786"/>
    </location>
</feature>
<keyword evidence="5 11" id="KW-0863">Zinc-finger</keyword>
<dbReference type="GeneID" id="115930006"/>
<feature type="compositionally biased region" description="Basic and acidic residues" evidence="12">
    <location>
        <begin position="982"/>
        <end position="1009"/>
    </location>
</feature>
<evidence type="ECO:0000256" key="6">
    <source>
        <dbReference type="ARBA" id="ARBA00022833"/>
    </source>
</evidence>
<evidence type="ECO:0000256" key="2">
    <source>
        <dbReference type="ARBA" id="ARBA00006991"/>
    </source>
</evidence>
<evidence type="ECO:0000256" key="12">
    <source>
        <dbReference type="SAM" id="MobiDB-lite"/>
    </source>
</evidence>
<dbReference type="InterPro" id="IPR036236">
    <property type="entry name" value="Znf_C2H2_sf"/>
</dbReference>
<keyword evidence="7" id="KW-0805">Transcription regulation</keyword>
<dbReference type="PANTHER" id="PTHR47772">
    <property type="entry name" value="ZINC FINGER PROTEIN 200"/>
    <property type="match status" value="1"/>
</dbReference>
<keyword evidence="15" id="KW-1185">Reference proteome</keyword>
<accession>A0A7M7PSN9</accession>
<feature type="compositionally biased region" description="Polar residues" evidence="12">
    <location>
        <begin position="737"/>
        <end position="765"/>
    </location>
</feature>
<dbReference type="InParanoid" id="A0A7M7PSN9"/>
<evidence type="ECO:0000256" key="4">
    <source>
        <dbReference type="ARBA" id="ARBA00022737"/>
    </source>
</evidence>
<dbReference type="GO" id="GO:0008270">
    <property type="term" value="F:zinc ion binding"/>
    <property type="evidence" value="ECO:0007669"/>
    <property type="project" value="UniProtKB-KW"/>
</dbReference>
<feature type="domain" description="C2H2-type" evidence="13">
    <location>
        <begin position="2565"/>
        <end position="2592"/>
    </location>
</feature>
<feature type="domain" description="C2H2-type" evidence="13">
    <location>
        <begin position="2342"/>
        <end position="2369"/>
    </location>
</feature>
<dbReference type="EnsemblMetazoa" id="XM_031000292">
    <property type="protein sequence ID" value="XP_030856152"/>
    <property type="gene ID" value="LOC115930006"/>
</dbReference>
<feature type="region of interest" description="Disordered" evidence="12">
    <location>
        <begin position="1829"/>
        <end position="2000"/>
    </location>
</feature>
<feature type="compositionally biased region" description="Polar residues" evidence="12">
    <location>
        <begin position="670"/>
        <end position="682"/>
    </location>
</feature>
<feature type="domain" description="C2H2-type" evidence="13">
    <location>
        <begin position="2621"/>
        <end position="2643"/>
    </location>
</feature>
<evidence type="ECO:0000256" key="11">
    <source>
        <dbReference type="PROSITE-ProRule" id="PRU00042"/>
    </source>
</evidence>
<evidence type="ECO:0000256" key="1">
    <source>
        <dbReference type="ARBA" id="ARBA00004123"/>
    </source>
</evidence>
<feature type="compositionally biased region" description="Basic and acidic residues" evidence="12">
    <location>
        <begin position="1924"/>
        <end position="1937"/>
    </location>
</feature>
<dbReference type="FunFam" id="3.30.160.60:FF:000145">
    <property type="entry name" value="Zinc finger protein 574"/>
    <property type="match status" value="1"/>
</dbReference>
<dbReference type="InterPro" id="IPR050636">
    <property type="entry name" value="C2H2-ZF_domain-containing"/>
</dbReference>
<feature type="compositionally biased region" description="Polar residues" evidence="12">
    <location>
        <begin position="1742"/>
        <end position="1753"/>
    </location>
</feature>
<dbReference type="GO" id="GO:0005634">
    <property type="term" value="C:nucleus"/>
    <property type="evidence" value="ECO:0000318"/>
    <property type="project" value="GO_Central"/>
</dbReference>
<feature type="domain" description="C2H2-type" evidence="13">
    <location>
        <begin position="2445"/>
        <end position="2472"/>
    </location>
</feature>
<keyword evidence="8" id="KW-0238">DNA-binding</keyword>
<reference evidence="15" key="1">
    <citation type="submission" date="2015-02" db="EMBL/GenBank/DDBJ databases">
        <title>Genome sequencing for Strongylocentrotus purpuratus.</title>
        <authorList>
            <person name="Murali S."/>
            <person name="Liu Y."/>
            <person name="Vee V."/>
            <person name="English A."/>
            <person name="Wang M."/>
            <person name="Skinner E."/>
            <person name="Han Y."/>
            <person name="Muzny D.M."/>
            <person name="Worley K.C."/>
            <person name="Gibbs R.A."/>
        </authorList>
    </citation>
    <scope>NUCLEOTIDE SEQUENCE</scope>
</reference>
<feature type="compositionally biased region" description="Polar residues" evidence="12">
    <location>
        <begin position="813"/>
        <end position="828"/>
    </location>
</feature>
<feature type="compositionally biased region" description="Low complexity" evidence="12">
    <location>
        <begin position="853"/>
        <end position="868"/>
    </location>
</feature>
<dbReference type="KEGG" id="spu:115930006"/>
<feature type="compositionally biased region" description="Acidic residues" evidence="12">
    <location>
        <begin position="1509"/>
        <end position="1523"/>
    </location>
</feature>
<evidence type="ECO:0000313" key="15">
    <source>
        <dbReference type="Proteomes" id="UP000007110"/>
    </source>
</evidence>
<dbReference type="OMA" id="QTMANEV"/>
<feature type="region of interest" description="Disordered" evidence="12">
    <location>
        <begin position="1"/>
        <end position="71"/>
    </location>
</feature>
<feature type="domain" description="C2H2-type" evidence="13">
    <location>
        <begin position="2593"/>
        <end position="2620"/>
    </location>
</feature>
<comment type="subcellular location">
    <subcellularLocation>
        <location evidence="1">Nucleus</location>
    </subcellularLocation>
</comment>
<feature type="region of interest" description="Disordered" evidence="12">
    <location>
        <begin position="1701"/>
        <end position="1786"/>
    </location>
</feature>
<feature type="compositionally biased region" description="Polar residues" evidence="12">
    <location>
        <begin position="1718"/>
        <end position="1728"/>
    </location>
</feature>
<protein>
    <recommendedName>
        <fullName evidence="13">C2H2-type domain-containing protein</fullName>
    </recommendedName>
</protein>
<feature type="compositionally biased region" description="Basic and acidic residues" evidence="12">
    <location>
        <begin position="1623"/>
        <end position="1632"/>
    </location>
</feature>
<feature type="region of interest" description="Disordered" evidence="12">
    <location>
        <begin position="1350"/>
        <end position="1440"/>
    </location>
</feature>
<keyword evidence="3" id="KW-0479">Metal-binding</keyword>
<evidence type="ECO:0000256" key="10">
    <source>
        <dbReference type="ARBA" id="ARBA00023242"/>
    </source>
</evidence>
<feature type="region of interest" description="Disordered" evidence="12">
    <location>
        <begin position="1661"/>
        <end position="1684"/>
    </location>
</feature>
<evidence type="ECO:0000256" key="8">
    <source>
        <dbReference type="ARBA" id="ARBA00023125"/>
    </source>
</evidence>
<evidence type="ECO:0000256" key="3">
    <source>
        <dbReference type="ARBA" id="ARBA00022723"/>
    </source>
</evidence>
<evidence type="ECO:0000256" key="7">
    <source>
        <dbReference type="ARBA" id="ARBA00023015"/>
    </source>
</evidence>
<evidence type="ECO:0000256" key="9">
    <source>
        <dbReference type="ARBA" id="ARBA00023163"/>
    </source>
</evidence>
<feature type="compositionally biased region" description="Polar residues" evidence="12">
    <location>
        <begin position="1880"/>
        <end position="1889"/>
    </location>
</feature>
<evidence type="ECO:0000313" key="14">
    <source>
        <dbReference type="EnsemblMetazoa" id="XP_030856152"/>
    </source>
</evidence>
<feature type="region of interest" description="Disordered" evidence="12">
    <location>
        <begin position="641"/>
        <end position="881"/>
    </location>
</feature>
<feature type="compositionally biased region" description="Polar residues" evidence="12">
    <location>
        <begin position="571"/>
        <end position="592"/>
    </location>
</feature>
<dbReference type="SMART" id="SM00355">
    <property type="entry name" value="ZnF_C2H2"/>
    <property type="match status" value="9"/>
</dbReference>
<feature type="compositionally biased region" description="Basic and acidic residues" evidence="12">
    <location>
        <begin position="1132"/>
        <end position="1159"/>
    </location>
</feature>
<dbReference type="OrthoDB" id="10212190at2759"/>
<proteinExistence type="inferred from homology"/>
<evidence type="ECO:0000256" key="5">
    <source>
        <dbReference type="ARBA" id="ARBA00022771"/>
    </source>
</evidence>
<feature type="compositionally biased region" description="Basic and acidic residues" evidence="12">
    <location>
        <begin position="598"/>
        <end position="608"/>
    </location>
</feature>
<feature type="region of interest" description="Disordered" evidence="12">
    <location>
        <begin position="120"/>
        <end position="157"/>
    </location>
</feature>
<keyword evidence="10" id="KW-0539">Nucleus</keyword>
<keyword evidence="6" id="KW-0862">Zinc</keyword>
<dbReference type="PROSITE" id="PS00028">
    <property type="entry name" value="ZINC_FINGER_C2H2_1"/>
    <property type="match status" value="8"/>
</dbReference>
<evidence type="ECO:0000259" key="13">
    <source>
        <dbReference type="PROSITE" id="PS50157"/>
    </source>
</evidence>
<dbReference type="GO" id="GO:0000981">
    <property type="term" value="F:DNA-binding transcription factor activity, RNA polymerase II-specific"/>
    <property type="evidence" value="ECO:0000318"/>
    <property type="project" value="GO_Central"/>
</dbReference>
<organism evidence="14 15">
    <name type="scientific">Strongylocentrotus purpuratus</name>
    <name type="common">Purple sea urchin</name>
    <dbReference type="NCBI Taxonomy" id="7668"/>
    <lineage>
        <taxon>Eukaryota</taxon>
        <taxon>Metazoa</taxon>
        <taxon>Echinodermata</taxon>
        <taxon>Eleutherozoa</taxon>
        <taxon>Echinozoa</taxon>
        <taxon>Echinoidea</taxon>
        <taxon>Euechinoidea</taxon>
        <taxon>Echinacea</taxon>
        <taxon>Camarodonta</taxon>
        <taxon>Echinidea</taxon>
        <taxon>Strongylocentrotidae</taxon>
        <taxon>Strongylocentrotus</taxon>
    </lineage>
</organism>
<feature type="region of interest" description="Disordered" evidence="12">
    <location>
        <begin position="1476"/>
        <end position="1632"/>
    </location>
</feature>
<feature type="compositionally biased region" description="Low complexity" evidence="12">
    <location>
        <begin position="1536"/>
        <end position="1553"/>
    </location>
</feature>
<feature type="compositionally biased region" description="Basic and acidic residues" evidence="12">
    <location>
        <begin position="1168"/>
        <end position="1186"/>
    </location>
</feature>
<dbReference type="GO" id="GO:0000977">
    <property type="term" value="F:RNA polymerase II transcription regulatory region sequence-specific DNA binding"/>
    <property type="evidence" value="ECO:0000318"/>
    <property type="project" value="GO_Central"/>
</dbReference>
<feature type="domain" description="C2H2-type" evidence="13">
    <location>
        <begin position="2473"/>
        <end position="2500"/>
    </location>
</feature>
<feature type="compositionally biased region" description="Basic and acidic residues" evidence="12">
    <location>
        <begin position="1524"/>
        <end position="1535"/>
    </location>
</feature>
<feature type="region of interest" description="Disordered" evidence="12">
    <location>
        <begin position="2492"/>
        <end position="2532"/>
    </location>
</feature>
<feature type="region of interest" description="Disordered" evidence="12">
    <location>
        <begin position="982"/>
        <end position="1033"/>
    </location>
</feature>
<sequence>MEQANEVLQVVSTEPGRGGEESKWDGENKDEQCETTIQQCPLERSENKGSGDPVRIHFSQGSTGDLPNEDIPGNFVVDVDVVGTGVKEKLVDLKDHTSLEPGGVIPDASAAVITAEADDCKTHPEGDTPPISTAEEKMTSEETETPNPGKVSTELGGSDIMSPIEAVVPLEKVKGDSIPLSSEDQEFEISVQESMKPVEECRESATQKEDNVKIDLQLGAALVTHSIVQDVQIAKKVESEPCRESPGVVQVIGTIETEGDGVMNDGQRVKLPETVPSSSQEAGTFSGSHVVPTVEESVPVVDMLMKTSDVVKISDDSVTRVNSSLFMDSVTLREKQFAEESDKENAVCIQVEEDITENVCSTENMLAVAMPSAEEAGSDMTEKPVEDTITSTVEEVKQHEVEHSHTDLSQILAVDTGVVVDTARNVLEKVSSESVTSTSTGIECKSNASDETAMEISMETDQMSECAPMDISDKSDDDIGQMPVESPTCEMKPNQSSTELTKSAIHQVPKSICPLIEESMDVTEEPMDLSESTDQISSSEMSPEETRALSKVYCIASQVLDKDSEVLVSHHPSSVTSSNIGKAQESNTSIEKVSTPMEESRENPEEIEQKGVAMAAEIRQLPVESTGEVTSDVQTNCDEKRITLQVSDMEIDHPIQTEDGRPGSKKPSQEHQASSSVLTASKSDFESLANEEQSSEVHEVDQSSKQGQEQNVDPVRATSDTVEQHSHDGQEKDMSLLESSSAEVKTPSCDTTSVELVSTLENEQPLQKDLIEASQNQECQSSNTDLERDIPKNVNENEPVDQTSVNPAIKPSAFSTGQTEPSHPQYTSDLEDTGTVLESSADNDNLLEEAKPSSTCNSENMNNESTSMELEHLQDGGQLRVEDGRRLADEYVVVDNVGSSSMMDENEMDVHADGMQKERVIDISDGEETAECSQNTDHVSSNGSANAENSEVQGTEYNVIQTSTADVNELDEEQIMPQSIVDKGEKLSEGIEKEVSRSEESITPAHEEITSGTSPTSDESPMDGDTGVKVSSSSEANTVLKGICSEKNLLNEVEEEENCAVADTPVTSESIQENITSKGSCTLTVIEEDCSEKLLGSNKASTSQQETVKESITEESDTSPSRKNIPADDSCESSKEVVVESSSKEISESSTQREIERPENTLFETECDSSKTTDESDDRLSTEHLQETVTVGRPRAHSSNVIVQDDEYMDKGRNMEATGATDNDHKCSVGIESVSNIPEETKDKEPSHISSAEGFDPGTDLEEITEEAEAKTRGESESQSSDNALGGTEYGSSVVSSVKVDDSRSDTAVKEDPLVSTSDIGMEISGTDAVVTPHSKVGDIICLQSEVNQTSTNMSKKSANEEISAEQSVSLGPSDIEADTEKVVKGKEDIHDVSQERNTETTAAAEFASQAIDEVPDKTKEESSEEMPSGVAMSSVPQNVDPAIEASDIETEKIDDINEDRAVDVTPVVADLTSQAVTSIPDETREKSSEQISNIEPRDVCLDVGAPDLDLEYSDEAMEVDEEHETKPSTEETKAEASVSDSSVLVAAQASSEVQRHTECTEEEESLLGEKLRDSGSGGAPEVVGSASESKDVSTTNVNEEPIKESLVVGSPDNSVNESAIMSDEHADRRDTMTAERVFDKNSAATEAFDQGLAREDLVEEELPKDSENVENIQVDENDVSVKSQEGVTNIKVTIEEASLHQQSKELQPFPETVVQLEDSQPMTTENEMPSVPAEQPDKSVDSQSSVTDTASNETEEEQKVDQVNTEKEDSEQNEREDNAVPIEDRVQTVCKEMEEVSKIISENSDHLAEKIDQEDIEIPVLERSQCEGDFQAQGSNTVDNESETSAQMDAPVLTMATSQGVELDGSTLTDDDTKQLDDASSSNENEPGNASPERKDDSLQDEGETSAQMEAPVLTLATSQGVEFDRSILTDDDTKQLDNASSSNENEPGNASQERKVGSLQDEAVDIPQATKQADSNDAKGEDALSDQEDGTLMIDEDSPEDNDIIIFYDSKACKYNKDVTVHEESAPKTASSDVSVEAGNSAIMESTNMPTQKPGDAKETEIPVQSSPVQSLPVQEKDPQQNLAQLAVTAQPADEATANMILQEILKMSETIGDGVVTIPVTTPEGEILKVPLTVEQTGISSSVDEGEKARDAEAQVVSDDKQDMSSEVARTPEVNGDDGQTEDTSDHHLQSQDNFDEAEVIALESEGNETTPISEARKAKKRIFSKTCRTGKCSCKHCLEAKRAKQAPAETTPDEISKAKRKPMPTNKFKKLAITFAPTVKKVKCSSCILVFETDQDMQAHFESTHVNQPKLCSICRQSFQNEELMKLHELSHEKSGMFLCLVCDKSYKRKADIVRHYKSHRNQAPSPVKRKMSSEIVVVDDQVDSKPSQPVKVRKLTAAFTGGVEKVKCTEKEAEMKAHLNSVHSKGPSQGPSKAPTKAPMLCSICQQSFQTEEDVKKHESSHEKNGRFVCLVCDKTYKRRADIVNHYHTHKPQVKDESSSSSQEKPKSSSTPAGGPSKNKQQTPDKPKTELFSCKLCGKDFVHEELLEEHKKIHTGAFPFPCSMCEKAFKQANQLKKHERVHTGDKPYMCQYCNKRFYSSSNKRRHERTHTGYKPYVCRICDKPLSEKWILKKHEKMHLSIGGISFDD</sequence>
<dbReference type="PROSITE" id="PS50157">
    <property type="entry name" value="ZINC_FINGER_C2H2_2"/>
    <property type="match status" value="7"/>
</dbReference>
<dbReference type="FunFam" id="3.30.160.60:FF:002737">
    <property type="entry name" value="AGAP008430-PA"/>
    <property type="match status" value="1"/>
</dbReference>
<dbReference type="Gene3D" id="3.30.160.60">
    <property type="entry name" value="Classic Zinc Finger"/>
    <property type="match status" value="6"/>
</dbReference>
<feature type="region of interest" description="Disordered" evidence="12">
    <location>
        <begin position="2142"/>
        <end position="2194"/>
    </location>
</feature>